<keyword evidence="9 13" id="KW-0472">Membrane</keyword>
<evidence type="ECO:0000313" key="15">
    <source>
        <dbReference type="EMBL" id="PHU38472.1"/>
    </source>
</evidence>
<dbReference type="NCBIfam" id="TIGR04265">
    <property type="entry name" value="bac_cardiolipin"/>
    <property type="match status" value="1"/>
</dbReference>
<dbReference type="CDD" id="cd09160">
    <property type="entry name" value="PLDc_SMU_988_like_2"/>
    <property type="match status" value="1"/>
</dbReference>
<feature type="transmembrane region" description="Helical" evidence="13">
    <location>
        <begin position="82"/>
        <end position="100"/>
    </location>
</feature>
<organism evidence="15 16">
    <name type="scientific">Agathobacter ruminis</name>
    <dbReference type="NCBI Taxonomy" id="1712665"/>
    <lineage>
        <taxon>Bacteria</taxon>
        <taxon>Bacillati</taxon>
        <taxon>Bacillota</taxon>
        <taxon>Clostridia</taxon>
        <taxon>Lachnospirales</taxon>
        <taxon>Lachnospiraceae</taxon>
        <taxon>Agathobacter</taxon>
    </lineage>
</organism>
<evidence type="ECO:0000256" key="4">
    <source>
        <dbReference type="ARBA" id="ARBA00022679"/>
    </source>
</evidence>
<reference evidence="15 16" key="1">
    <citation type="submission" date="2017-10" db="EMBL/GenBank/DDBJ databases">
        <title>Resolving the taxonomy of Roseburia spp., Eubacterium rectale and Agathobacter spp. through phylogenomic analysis.</title>
        <authorList>
            <person name="Sheridan P.O."/>
            <person name="Walker A.W."/>
            <person name="Duncan S.H."/>
            <person name="Scott K.P."/>
            <person name="Toole P.W.O."/>
            <person name="Luis P."/>
            <person name="Flint H.J."/>
        </authorList>
    </citation>
    <scope>NUCLEOTIDE SEQUENCE [LARGE SCALE GENOMIC DNA]</scope>
    <source>
        <strain evidence="15 16">JK623</strain>
    </source>
</reference>
<evidence type="ECO:0000256" key="11">
    <source>
        <dbReference type="ARBA" id="ARBA00023264"/>
    </source>
</evidence>
<evidence type="ECO:0000256" key="6">
    <source>
        <dbReference type="ARBA" id="ARBA00022737"/>
    </source>
</evidence>
<evidence type="ECO:0000256" key="1">
    <source>
        <dbReference type="ARBA" id="ARBA00004651"/>
    </source>
</evidence>
<dbReference type="AlphaFoldDB" id="A0A2G3E5C2"/>
<dbReference type="PANTHER" id="PTHR21248">
    <property type="entry name" value="CARDIOLIPIN SYNTHASE"/>
    <property type="match status" value="1"/>
</dbReference>
<keyword evidence="16" id="KW-1185">Reference proteome</keyword>
<evidence type="ECO:0000256" key="10">
    <source>
        <dbReference type="ARBA" id="ARBA00023209"/>
    </source>
</evidence>
<dbReference type="GO" id="GO:0008808">
    <property type="term" value="F:cardiolipin synthase activity"/>
    <property type="evidence" value="ECO:0007669"/>
    <property type="project" value="UniProtKB-UniRule"/>
</dbReference>
<keyword evidence="4" id="KW-0808">Transferase</keyword>
<dbReference type="Pfam" id="PF00614">
    <property type="entry name" value="PLDc"/>
    <property type="match status" value="1"/>
</dbReference>
<protein>
    <recommendedName>
        <fullName evidence="12">Cardiolipin synthase</fullName>
        <ecNumber evidence="12">2.7.8.-</ecNumber>
    </recommendedName>
</protein>
<feature type="domain" description="PLD phosphodiesterase" evidence="14">
    <location>
        <begin position="258"/>
        <end position="285"/>
    </location>
</feature>
<dbReference type="PROSITE" id="PS50035">
    <property type="entry name" value="PLD"/>
    <property type="match status" value="2"/>
</dbReference>
<evidence type="ECO:0000256" key="3">
    <source>
        <dbReference type="ARBA" id="ARBA00022516"/>
    </source>
</evidence>
<dbReference type="Pfam" id="PF13396">
    <property type="entry name" value="PLDc_N"/>
    <property type="match status" value="1"/>
</dbReference>
<dbReference type="PANTHER" id="PTHR21248:SF22">
    <property type="entry name" value="PHOSPHOLIPASE D"/>
    <property type="match status" value="1"/>
</dbReference>
<gene>
    <name evidence="15" type="primary">cls</name>
    <name evidence="15" type="ORF">CSX02_02745</name>
</gene>
<reference evidence="15 16" key="2">
    <citation type="submission" date="2017-10" db="EMBL/GenBank/DDBJ databases">
        <authorList>
            <person name="Banno H."/>
            <person name="Chua N.-H."/>
        </authorList>
    </citation>
    <scope>NUCLEOTIDE SEQUENCE [LARGE SCALE GENOMIC DNA]</scope>
    <source>
        <strain evidence="15 16">JK623</strain>
    </source>
</reference>
<dbReference type="InterPro" id="IPR027379">
    <property type="entry name" value="CLS_N"/>
</dbReference>
<name>A0A2G3E5C2_9FIRM</name>
<dbReference type="Pfam" id="PF13091">
    <property type="entry name" value="PLDc_2"/>
    <property type="match status" value="1"/>
</dbReference>
<evidence type="ECO:0000256" key="9">
    <source>
        <dbReference type="ARBA" id="ARBA00023136"/>
    </source>
</evidence>
<comment type="subcellular location">
    <subcellularLocation>
        <location evidence="1">Cell membrane</location>
        <topology evidence="1">Multi-pass membrane protein</topology>
    </subcellularLocation>
</comment>
<keyword evidence="10" id="KW-0594">Phospholipid biosynthesis</keyword>
<evidence type="ECO:0000256" key="7">
    <source>
        <dbReference type="ARBA" id="ARBA00022989"/>
    </source>
</evidence>
<evidence type="ECO:0000256" key="2">
    <source>
        <dbReference type="ARBA" id="ARBA00022475"/>
    </source>
</evidence>
<keyword evidence="7 13" id="KW-1133">Transmembrane helix</keyword>
<feature type="transmembrane region" description="Helical" evidence="13">
    <location>
        <begin position="52"/>
        <end position="70"/>
    </location>
</feature>
<evidence type="ECO:0000313" key="16">
    <source>
        <dbReference type="Proteomes" id="UP000224563"/>
    </source>
</evidence>
<keyword evidence="5 13" id="KW-0812">Transmembrane</keyword>
<dbReference type="SUPFAM" id="SSF56024">
    <property type="entry name" value="Phospholipase D/nuclease"/>
    <property type="match status" value="2"/>
</dbReference>
<dbReference type="EC" id="2.7.8.-" evidence="12"/>
<dbReference type="Proteomes" id="UP000224563">
    <property type="component" value="Unassembled WGS sequence"/>
</dbReference>
<evidence type="ECO:0000256" key="5">
    <source>
        <dbReference type="ARBA" id="ARBA00022692"/>
    </source>
</evidence>
<dbReference type="SMART" id="SM00155">
    <property type="entry name" value="PLDc"/>
    <property type="match status" value="2"/>
</dbReference>
<sequence>MNKTISTNQPMRKYGPRRYIPSIINFFLSAILIVAQFIWIASVIAWGAQGNYAINLGLQVIAVALTLYICSRDIRTSHKLSWTFLILFLPIVGIVTYFLFGRPELTSGKRKKMEAVLAQTGQYRMSDPTVTEALRTECPDAYLQSEYIANYGGYPIFREEDTRYYDSGEAMFPEYLEDLKKAKHFIFIEFFILGTGEMLGRTLEVLEQKVKEGVEVYMIFDDFGSIQVLPRKFDRILEKKGIHAIRFNPFKPFLSIVMNNRDHRKIVVIDNQVCYTGGVNLADEYINAIERFGYWKDAAVRITGPATRNFTVMFLEMWEYARSEKMDYAHYLRQYEDDPYYRRSDYDEYMPQEGNGYVQPYCDFPLDREYVGENVYLNMIGRAHKYVYIATPYLIISSEMTKALVNAAKSGVDVRILVPAIPDKKLIYLMTKSNFRSLVNGGVKIYTYTPGFVHTKCFVADDCYATIGSINLDYRSLTLHFECGSFHYNTKVISDVKRDLYGAMQVSHEVSVEECEQKNVIVRTMLMVLKLFTPMM</sequence>
<evidence type="ECO:0000256" key="12">
    <source>
        <dbReference type="NCBIfam" id="TIGR04265"/>
    </source>
</evidence>
<feature type="domain" description="PLD phosphodiesterase" evidence="14">
    <location>
        <begin position="449"/>
        <end position="476"/>
    </location>
</feature>
<dbReference type="InterPro" id="IPR025202">
    <property type="entry name" value="PLD-like_dom"/>
</dbReference>
<dbReference type="RefSeq" id="WP_099385547.1">
    <property type="nucleotide sequence ID" value="NZ_JANSWH010000051.1"/>
</dbReference>
<evidence type="ECO:0000259" key="14">
    <source>
        <dbReference type="PROSITE" id="PS50035"/>
    </source>
</evidence>
<keyword evidence="11" id="KW-1208">Phospholipid metabolism</keyword>
<dbReference type="GO" id="GO:0032049">
    <property type="term" value="P:cardiolipin biosynthetic process"/>
    <property type="evidence" value="ECO:0007669"/>
    <property type="project" value="UniProtKB-UniRule"/>
</dbReference>
<comment type="caution">
    <text evidence="15">The sequence shown here is derived from an EMBL/GenBank/DDBJ whole genome shotgun (WGS) entry which is preliminary data.</text>
</comment>
<dbReference type="EMBL" id="PDYG01000008">
    <property type="protein sequence ID" value="PHU38472.1"/>
    <property type="molecule type" value="Genomic_DNA"/>
</dbReference>
<dbReference type="InterPro" id="IPR001736">
    <property type="entry name" value="PLipase_D/transphosphatidylase"/>
</dbReference>
<proteinExistence type="predicted"/>
<keyword evidence="2" id="KW-1003">Cell membrane</keyword>
<feature type="transmembrane region" description="Helical" evidence="13">
    <location>
        <begin position="20"/>
        <end position="46"/>
    </location>
</feature>
<dbReference type="Gene3D" id="3.30.870.10">
    <property type="entry name" value="Endonuclease Chain A"/>
    <property type="match status" value="2"/>
</dbReference>
<dbReference type="GO" id="GO:0005886">
    <property type="term" value="C:plasma membrane"/>
    <property type="evidence" value="ECO:0007669"/>
    <property type="project" value="UniProtKB-SubCell"/>
</dbReference>
<keyword evidence="3" id="KW-0444">Lipid biosynthesis</keyword>
<evidence type="ECO:0000256" key="8">
    <source>
        <dbReference type="ARBA" id="ARBA00023098"/>
    </source>
</evidence>
<accession>A0A2G3E5C2</accession>
<dbReference type="InterPro" id="IPR022924">
    <property type="entry name" value="Cardiolipin_synthase"/>
</dbReference>
<evidence type="ECO:0000256" key="13">
    <source>
        <dbReference type="SAM" id="Phobius"/>
    </source>
</evidence>
<keyword evidence="8" id="KW-0443">Lipid metabolism</keyword>
<keyword evidence="6" id="KW-0677">Repeat</keyword>
<dbReference type="CDD" id="cd09154">
    <property type="entry name" value="PLDc_SMU_988_like_1"/>
    <property type="match status" value="1"/>
</dbReference>